<keyword evidence="2" id="KW-0472">Membrane</keyword>
<sequence>MESTETKPIRKNKSKHHLFKCFKPDNVVDQPPRRKEKTSDPLLSYIALAEKQGRVLPTILSSFLTAAKCGSGDGTPSQRRKMGKQKSLRIRQTLIAALNHSSLGKKIINRTKTNKNKNSWGKSRLSNIEGEGDNNITNTNDKQVQERSNSCTKLPSSHSLPAITSSTLSFSTTSTSSQGSHVSGSFSELNPNLSMNGIEVRQEVGESRKKSFGLNMSLCWHFITSLVFFILLGKLYTLLSEKMV</sequence>
<gene>
    <name evidence="3" type="ORF">VFH_U096840</name>
</gene>
<evidence type="ECO:0000256" key="2">
    <source>
        <dbReference type="SAM" id="Phobius"/>
    </source>
</evidence>
<evidence type="ECO:0000313" key="3">
    <source>
        <dbReference type="EMBL" id="CAI8584860.1"/>
    </source>
</evidence>
<name>A0AAV0YFU3_VICFA</name>
<keyword evidence="2" id="KW-0812">Transmembrane</keyword>
<feature type="region of interest" description="Disordered" evidence="1">
    <location>
        <begin position="108"/>
        <end position="159"/>
    </location>
</feature>
<evidence type="ECO:0000313" key="4">
    <source>
        <dbReference type="Proteomes" id="UP001157006"/>
    </source>
</evidence>
<comment type="caution">
    <text evidence="3">The sequence shown here is derived from an EMBL/GenBank/DDBJ whole genome shotgun (WGS) entry which is preliminary data.</text>
</comment>
<dbReference type="Proteomes" id="UP001157006">
    <property type="component" value="Unassembled WGS sequence"/>
</dbReference>
<keyword evidence="4" id="KW-1185">Reference proteome</keyword>
<feature type="compositionally biased region" description="Polar residues" evidence="1">
    <location>
        <begin position="134"/>
        <end position="159"/>
    </location>
</feature>
<organism evidence="3 4">
    <name type="scientific">Vicia faba</name>
    <name type="common">Broad bean</name>
    <name type="synonym">Faba vulgaris</name>
    <dbReference type="NCBI Taxonomy" id="3906"/>
    <lineage>
        <taxon>Eukaryota</taxon>
        <taxon>Viridiplantae</taxon>
        <taxon>Streptophyta</taxon>
        <taxon>Embryophyta</taxon>
        <taxon>Tracheophyta</taxon>
        <taxon>Spermatophyta</taxon>
        <taxon>Magnoliopsida</taxon>
        <taxon>eudicotyledons</taxon>
        <taxon>Gunneridae</taxon>
        <taxon>Pentapetalae</taxon>
        <taxon>rosids</taxon>
        <taxon>fabids</taxon>
        <taxon>Fabales</taxon>
        <taxon>Fabaceae</taxon>
        <taxon>Papilionoideae</taxon>
        <taxon>50 kb inversion clade</taxon>
        <taxon>NPAAA clade</taxon>
        <taxon>Hologalegina</taxon>
        <taxon>IRL clade</taxon>
        <taxon>Fabeae</taxon>
        <taxon>Vicia</taxon>
    </lineage>
</organism>
<protein>
    <submittedName>
        <fullName evidence="3">Uncharacterized protein</fullName>
    </submittedName>
</protein>
<dbReference type="EMBL" id="CATIWC010002499">
    <property type="protein sequence ID" value="CAI8584860.1"/>
    <property type="molecule type" value="Genomic_DNA"/>
</dbReference>
<proteinExistence type="predicted"/>
<dbReference type="AlphaFoldDB" id="A0AAV0YFU3"/>
<feature type="transmembrane region" description="Helical" evidence="2">
    <location>
        <begin position="218"/>
        <end position="239"/>
    </location>
</feature>
<accession>A0AAV0YFU3</accession>
<reference evidence="3 4" key="1">
    <citation type="submission" date="2023-01" db="EMBL/GenBank/DDBJ databases">
        <authorList>
            <person name="Kreplak J."/>
        </authorList>
    </citation>
    <scope>NUCLEOTIDE SEQUENCE [LARGE SCALE GENOMIC DNA]</scope>
</reference>
<keyword evidence="2" id="KW-1133">Transmembrane helix</keyword>
<evidence type="ECO:0000256" key="1">
    <source>
        <dbReference type="SAM" id="MobiDB-lite"/>
    </source>
</evidence>